<keyword evidence="2" id="KW-0472">Membrane</keyword>
<dbReference type="SUPFAM" id="SSF103473">
    <property type="entry name" value="MFS general substrate transporter"/>
    <property type="match status" value="1"/>
</dbReference>
<proteinExistence type="predicted"/>
<keyword evidence="2" id="KW-1133">Transmembrane helix</keyword>
<feature type="transmembrane region" description="Helical" evidence="2">
    <location>
        <begin position="202"/>
        <end position="224"/>
    </location>
</feature>
<feature type="compositionally biased region" description="Polar residues" evidence="1">
    <location>
        <begin position="1"/>
        <end position="10"/>
    </location>
</feature>
<dbReference type="InterPro" id="IPR036259">
    <property type="entry name" value="MFS_trans_sf"/>
</dbReference>
<feature type="transmembrane region" description="Helical" evidence="2">
    <location>
        <begin position="147"/>
        <end position="167"/>
    </location>
</feature>
<evidence type="ECO:0000256" key="1">
    <source>
        <dbReference type="SAM" id="MobiDB-lite"/>
    </source>
</evidence>
<gene>
    <name evidence="3" type="ORF">GMA10_07455</name>
</gene>
<feature type="region of interest" description="Disordered" evidence="1">
    <location>
        <begin position="1"/>
        <end position="100"/>
    </location>
</feature>
<dbReference type="InterPro" id="IPR025597">
    <property type="entry name" value="DUF4345"/>
</dbReference>
<dbReference type="Pfam" id="PF14248">
    <property type="entry name" value="DUF4345"/>
    <property type="match status" value="1"/>
</dbReference>
<evidence type="ECO:0000256" key="2">
    <source>
        <dbReference type="SAM" id="Phobius"/>
    </source>
</evidence>
<dbReference type="AlphaFoldDB" id="A0A7K1LIM8"/>
<evidence type="ECO:0000313" key="4">
    <source>
        <dbReference type="Proteomes" id="UP000462152"/>
    </source>
</evidence>
<accession>A0A7K1LIM8</accession>
<keyword evidence="4" id="KW-1185">Reference proteome</keyword>
<feature type="transmembrane region" description="Helical" evidence="2">
    <location>
        <begin position="174"/>
        <end position="196"/>
    </location>
</feature>
<reference evidence="3 4" key="1">
    <citation type="submission" date="2019-12" db="EMBL/GenBank/DDBJ databases">
        <authorList>
            <person name="Li J."/>
            <person name="Shi Y."/>
            <person name="Xu G."/>
            <person name="Xiao D."/>
            <person name="Ran X."/>
        </authorList>
    </citation>
    <scope>NUCLEOTIDE SEQUENCE [LARGE SCALE GENOMIC DNA]</scope>
    <source>
        <strain evidence="3 4">JCM 15915</strain>
    </source>
</reference>
<comment type="caution">
    <text evidence="3">The sequence shown here is derived from an EMBL/GenBank/DDBJ whole genome shotgun (WGS) entry which is preliminary data.</text>
</comment>
<dbReference type="OrthoDB" id="4939119at2"/>
<evidence type="ECO:0000313" key="3">
    <source>
        <dbReference type="EMBL" id="MUN55044.1"/>
    </source>
</evidence>
<feature type="transmembrane region" description="Helical" evidence="2">
    <location>
        <begin position="106"/>
        <end position="127"/>
    </location>
</feature>
<dbReference type="EMBL" id="WOGT01000003">
    <property type="protein sequence ID" value="MUN55044.1"/>
    <property type="molecule type" value="Genomic_DNA"/>
</dbReference>
<dbReference type="RefSeq" id="WP_129315713.1">
    <property type="nucleotide sequence ID" value="NZ_NOIQ01000011.1"/>
</dbReference>
<feature type="compositionally biased region" description="Low complexity" evidence="1">
    <location>
        <begin position="84"/>
        <end position="96"/>
    </location>
</feature>
<dbReference type="Proteomes" id="UP000462152">
    <property type="component" value="Unassembled WGS sequence"/>
</dbReference>
<sequence length="252" mass="26596">MTDPSSSENSAKGPEGRSTSPWEAPHPSGQPRQPEQPEQPRQPQPSGSERPSTDRPKRPGAPQEGSRGAPPSTESAGKARGKAKAAQGKTATTSSGKPGKQQDWGLFRAVVALYGLVIIAYGIWQIFAGTASLPGESTGSSATVAASYGALAAVLCGVGAAFVAIAVKFKWANVLWFVCLMIFLGGIGRIFSWAIFGLPHPLMIVLMVLDLVIPPCLLVWHAWIRKANRIRSEMTQGGTQPAASKKAGKKRS</sequence>
<name>A0A7K1LIM8_9MICC</name>
<organism evidence="3 4">
    <name type="scientific">Rothia koreensis</name>
    <dbReference type="NCBI Taxonomy" id="592378"/>
    <lineage>
        <taxon>Bacteria</taxon>
        <taxon>Bacillati</taxon>
        <taxon>Actinomycetota</taxon>
        <taxon>Actinomycetes</taxon>
        <taxon>Micrococcales</taxon>
        <taxon>Micrococcaceae</taxon>
        <taxon>Rothia</taxon>
    </lineage>
</organism>
<protein>
    <submittedName>
        <fullName evidence="3">DUF4345 domain-containing protein</fullName>
    </submittedName>
</protein>
<feature type="compositionally biased region" description="Low complexity" evidence="1">
    <location>
        <begin position="39"/>
        <end position="50"/>
    </location>
</feature>
<keyword evidence="2" id="KW-0812">Transmembrane</keyword>